<dbReference type="PANTHER" id="PTHR44943:SF8">
    <property type="entry name" value="TPR REPEAT-CONTAINING PROTEIN MJ0263"/>
    <property type="match status" value="1"/>
</dbReference>
<keyword evidence="1" id="KW-0677">Repeat</keyword>
<dbReference type="PANTHER" id="PTHR44943">
    <property type="entry name" value="CELLULOSE SYNTHASE OPERON PROTEIN C"/>
    <property type="match status" value="1"/>
</dbReference>
<evidence type="ECO:0000313" key="5">
    <source>
        <dbReference type="Proteomes" id="UP001628220"/>
    </source>
</evidence>
<dbReference type="Gene3D" id="1.25.40.10">
    <property type="entry name" value="Tetratricopeptide repeat domain"/>
    <property type="match status" value="2"/>
</dbReference>
<gene>
    <name evidence="4" type="ORF">Tsumi_00930</name>
</gene>
<organism evidence="4 5">
    <name type="scientific">Porphyromonas miyakawae</name>
    <dbReference type="NCBI Taxonomy" id="3137470"/>
    <lineage>
        <taxon>Bacteria</taxon>
        <taxon>Pseudomonadati</taxon>
        <taxon>Bacteroidota</taxon>
        <taxon>Bacteroidia</taxon>
        <taxon>Bacteroidales</taxon>
        <taxon>Porphyromonadaceae</taxon>
        <taxon>Porphyromonas</taxon>
    </lineage>
</organism>
<reference evidence="4 5" key="1">
    <citation type="journal article" date="2025" name="Int. J. Syst. Evol. Microbiol.">
        <title>Desulfovibrio falkowii sp. nov., Porphyromonas miyakawae sp. nov., Mediterraneibacter flintii sp. nov. and Owariibacterium komagatae gen. nov., sp. nov., isolated from human faeces.</title>
        <authorList>
            <person name="Hamaguchi T."/>
            <person name="Ohara M."/>
            <person name="Hisatomi A."/>
            <person name="Sekiguchi K."/>
            <person name="Takeda J.I."/>
            <person name="Ueyama J."/>
            <person name="Ito M."/>
            <person name="Nishiwaki H."/>
            <person name="Ogi T."/>
            <person name="Hirayama M."/>
            <person name="Ohkuma M."/>
            <person name="Sakamoto M."/>
            <person name="Ohno K."/>
        </authorList>
    </citation>
    <scope>NUCLEOTIDE SEQUENCE [LARGE SCALE GENOMIC DNA]</scope>
    <source>
        <strain evidence="4 5">13CB11C</strain>
    </source>
</reference>
<evidence type="ECO:0000256" key="1">
    <source>
        <dbReference type="ARBA" id="ARBA00022737"/>
    </source>
</evidence>
<dbReference type="InterPro" id="IPR011990">
    <property type="entry name" value="TPR-like_helical_dom_sf"/>
</dbReference>
<name>A0ABQ0DZV5_9PORP</name>
<dbReference type="InterPro" id="IPR019734">
    <property type="entry name" value="TPR_rpt"/>
</dbReference>
<proteinExistence type="predicted"/>
<evidence type="ECO:0000256" key="3">
    <source>
        <dbReference type="PROSITE-ProRule" id="PRU00339"/>
    </source>
</evidence>
<dbReference type="SUPFAM" id="SSF48452">
    <property type="entry name" value="TPR-like"/>
    <property type="match status" value="2"/>
</dbReference>
<evidence type="ECO:0000256" key="2">
    <source>
        <dbReference type="ARBA" id="ARBA00022803"/>
    </source>
</evidence>
<sequence length="512" mass="58155">MAYTLSPNGTAAREMALLAKERTAFLYWMQEALRLNPNDERAVILLAEDYLDRNSFSEAAETYEAYLQRNPSAIRLYPRMAYAYANSGNLDKAVEALSQYLQQNSNEAERIPAEDLLFRILSEQGKRAEAVDLIMRSYRSRTTVSPELLYTTVNRLLTSGYYKDALSLIQDNVALVHGDLDLMSLATTLLIMNGKRNEARQMMLDMVSNKGFAEDELIATIVNHISADRTDNGVINELYLPIGAALQERFPNSYKVSGFYYEMLAMLKQEEPLSRQLEYMVRTYPDSTNVYLTLAQHRIDKKEFDEADSVLDHLIARDGKEATPYLIKSMIEGTHRSNNANAIRVIDQGLHGVPTTDSTGRASLYVAKGDWLYASGKVDEAFVCYDEALSLEPNNVYALNNYAYYLSQVGRDMEKALSMAQKAAMLAPEDANILDSYAYLLYRNGDYLMAGIYMRKAIDLSEKEHATFFEHYAEILIAEEHYDEALEYLEKANAIEPSTKLKDLIEEMKQKL</sequence>
<dbReference type="EMBL" id="BAAFSF010000001">
    <property type="protein sequence ID" value="GAB1250989.1"/>
    <property type="molecule type" value="Genomic_DNA"/>
</dbReference>
<protein>
    <submittedName>
        <fullName evidence="4">Tetratricopeptide repeat protein</fullName>
    </submittedName>
</protein>
<feature type="repeat" description="TPR" evidence="3">
    <location>
        <begin position="74"/>
        <end position="107"/>
    </location>
</feature>
<dbReference type="Pfam" id="PF13181">
    <property type="entry name" value="TPR_8"/>
    <property type="match status" value="1"/>
</dbReference>
<feature type="repeat" description="TPR" evidence="3">
    <location>
        <begin position="40"/>
        <end position="73"/>
    </location>
</feature>
<feature type="repeat" description="TPR" evidence="3">
    <location>
        <begin position="466"/>
        <end position="499"/>
    </location>
</feature>
<comment type="caution">
    <text evidence="4">The sequence shown here is derived from an EMBL/GenBank/DDBJ whole genome shotgun (WGS) entry which is preliminary data.</text>
</comment>
<dbReference type="Pfam" id="PF13431">
    <property type="entry name" value="TPR_17"/>
    <property type="match status" value="1"/>
</dbReference>
<dbReference type="Proteomes" id="UP001628220">
    <property type="component" value="Unassembled WGS sequence"/>
</dbReference>
<dbReference type="Pfam" id="PF14559">
    <property type="entry name" value="TPR_19"/>
    <property type="match status" value="1"/>
</dbReference>
<dbReference type="PROSITE" id="PS50005">
    <property type="entry name" value="TPR"/>
    <property type="match status" value="4"/>
</dbReference>
<dbReference type="SMART" id="SM00028">
    <property type="entry name" value="TPR"/>
    <property type="match status" value="4"/>
</dbReference>
<accession>A0ABQ0DZV5</accession>
<evidence type="ECO:0000313" key="4">
    <source>
        <dbReference type="EMBL" id="GAB1250989.1"/>
    </source>
</evidence>
<feature type="repeat" description="TPR" evidence="3">
    <location>
        <begin position="362"/>
        <end position="395"/>
    </location>
</feature>
<keyword evidence="5" id="KW-1185">Reference proteome</keyword>
<keyword evidence="2 3" id="KW-0802">TPR repeat</keyword>
<dbReference type="InterPro" id="IPR051685">
    <property type="entry name" value="Ycf3/AcsC/BcsC/TPR_MFPF"/>
</dbReference>